<evidence type="ECO:0000256" key="8">
    <source>
        <dbReference type="PIRSR" id="PIRSR001400-2"/>
    </source>
</evidence>
<evidence type="ECO:0000259" key="11">
    <source>
        <dbReference type="SMART" id="SM01193"/>
    </source>
</evidence>
<dbReference type="InterPro" id="IPR000941">
    <property type="entry name" value="Enolase"/>
</dbReference>
<feature type="binding site" evidence="9">
    <location>
        <position position="336"/>
    </location>
    <ligand>
        <name>Mg(2+)</name>
        <dbReference type="ChEBI" id="CHEBI:18420"/>
    </ligand>
</feature>
<dbReference type="FunFam" id="3.30.390.10:FF:000001">
    <property type="entry name" value="Enolase"/>
    <property type="match status" value="1"/>
</dbReference>
<feature type="domain" description="Enolase C-terminal TIM barrel" evidence="10">
    <location>
        <begin position="184"/>
        <end position="474"/>
    </location>
</feature>
<dbReference type="PANTHER" id="PTHR11902">
    <property type="entry name" value="ENOLASE"/>
    <property type="match status" value="1"/>
</dbReference>
<dbReference type="Pfam" id="PF03952">
    <property type="entry name" value="Enolase_N"/>
    <property type="match status" value="1"/>
</dbReference>
<keyword evidence="9" id="KW-0479">Metal-binding</keyword>
<evidence type="ECO:0000256" key="1">
    <source>
        <dbReference type="ARBA" id="ARBA00005031"/>
    </source>
</evidence>
<feature type="binding site" evidence="8">
    <location>
        <begin position="413"/>
        <end position="416"/>
    </location>
    <ligand>
        <name>substrate</name>
    </ligand>
</feature>
<feature type="binding site" evidence="8">
    <location>
        <position position="336"/>
    </location>
    <ligand>
        <name>substrate</name>
    </ligand>
</feature>
<feature type="binding site" evidence="8">
    <location>
        <position position="361"/>
    </location>
    <ligand>
        <name>substrate</name>
    </ligand>
</feature>
<dbReference type="InterPro" id="IPR020811">
    <property type="entry name" value="Enolase_N"/>
</dbReference>
<protein>
    <recommendedName>
        <fullName evidence="3">phosphopyruvate hydratase</fullName>
        <ecNumber evidence="3">4.2.1.11</ecNumber>
    </recommendedName>
</protein>
<dbReference type="NCBIfam" id="TIGR01060">
    <property type="entry name" value="eno"/>
    <property type="match status" value="1"/>
</dbReference>
<reference evidence="12 13" key="1">
    <citation type="submission" date="2024-06" db="EMBL/GenBank/DDBJ databases">
        <title>A chromosome level genome sequence of Diviner's sage (Salvia divinorum).</title>
        <authorList>
            <person name="Ford S.A."/>
            <person name="Ro D.-K."/>
            <person name="Ness R.W."/>
            <person name="Phillips M.A."/>
        </authorList>
    </citation>
    <scope>NUCLEOTIDE SEQUENCE [LARGE SCALE GENOMIC DNA]</scope>
    <source>
        <strain evidence="12">SAF-2024a</strain>
        <tissue evidence="12">Leaf</tissue>
    </source>
</reference>
<dbReference type="SUPFAM" id="SSF54826">
    <property type="entry name" value="Enolase N-terminal domain-like"/>
    <property type="match status" value="1"/>
</dbReference>
<evidence type="ECO:0000256" key="2">
    <source>
        <dbReference type="ARBA" id="ARBA00009604"/>
    </source>
</evidence>
<evidence type="ECO:0000256" key="9">
    <source>
        <dbReference type="PIRSR" id="PIRSR001400-3"/>
    </source>
</evidence>
<evidence type="ECO:0000256" key="5">
    <source>
        <dbReference type="ARBA" id="ARBA00023152"/>
    </source>
</evidence>
<feature type="binding site" evidence="9">
    <location>
        <position position="302"/>
    </location>
    <ligand>
        <name>Mg(2+)</name>
        <dbReference type="ChEBI" id="CHEBI:18420"/>
    </ligand>
</feature>
<keyword evidence="5" id="KW-0324">Glycolysis</keyword>
<dbReference type="InterPro" id="IPR020810">
    <property type="entry name" value="Enolase_C"/>
</dbReference>
<sequence>MSVQEYLDKHTLSRKIEDAVNAAVRAKAPDPVLFISNHLKKSVPSVINNLKARQILDSRGIPTVEVDLHTNKGVFRASAPSGSTSGMYEAVELRDGDKGMYLGNGVSRAVKNVNEKISEALIGMDPTLQVQIDQAMIDLDKTDKKGELGANAILAVSMAACRAGAAEKEVPLYKHIADLAGKTSYHLPVPAFTLIGGGNHAGNNLAIQEIMILPVGAKKFEEALQMGAETYHHLKAVITEKYGSHGCNVGEDGGFAPDISSLKEGLDFVKEAIGRTGYNEKIKIAIGVGATEFCIGTKYDLDYKTPNRSGQNFKSGEDMIDMYKELCEAYPIVSIEDPFDKEDWEHSKYFSSLGICQVVGDDLLMSNPKRIERAVQETACNALLLKVNQLGTITEAIEAVKLAKDANWGVVISQRSGESEDSFLADIAVGLATGQIKAGAPCRGERLAKYNQLLRIEEELGDQAIYAGDDWKQF</sequence>
<feature type="domain" description="Enolase N-terminal" evidence="11">
    <location>
        <begin position="47"/>
        <end position="176"/>
    </location>
</feature>
<proteinExistence type="inferred from homology"/>
<feature type="active site" description="Proton donor" evidence="7">
    <location>
        <position position="252"/>
    </location>
</feature>
<evidence type="ECO:0000256" key="4">
    <source>
        <dbReference type="ARBA" id="ARBA00022842"/>
    </source>
</evidence>
<feature type="binding site" evidence="9">
    <location>
        <position position="361"/>
    </location>
    <ligand>
        <name>Mg(2+)</name>
        <dbReference type="ChEBI" id="CHEBI:18420"/>
    </ligand>
</feature>
<evidence type="ECO:0000259" key="10">
    <source>
        <dbReference type="SMART" id="SM01192"/>
    </source>
</evidence>
<keyword evidence="6 12" id="KW-0456">Lyase</keyword>
<feature type="active site" description="Proton acceptor" evidence="7">
    <location>
        <position position="386"/>
    </location>
</feature>
<dbReference type="GO" id="GO:0006096">
    <property type="term" value="P:glycolytic process"/>
    <property type="evidence" value="ECO:0007669"/>
    <property type="project" value="UniProtKB-KW"/>
</dbReference>
<dbReference type="InterPro" id="IPR036849">
    <property type="entry name" value="Enolase-like_C_sf"/>
</dbReference>
<dbReference type="FunFam" id="3.20.20.120:FF:000002">
    <property type="entry name" value="Enolase 1"/>
    <property type="match status" value="1"/>
</dbReference>
<gene>
    <name evidence="12" type="primary">ENO3</name>
    <name evidence="12" type="ORF">AAHA92_09074</name>
</gene>
<evidence type="ECO:0000256" key="7">
    <source>
        <dbReference type="PIRSR" id="PIRSR001400-1"/>
    </source>
</evidence>
<dbReference type="Proteomes" id="UP001567538">
    <property type="component" value="Unassembled WGS sequence"/>
</dbReference>
<feature type="binding site" evidence="8">
    <location>
        <position position="209"/>
    </location>
    <ligand>
        <name>substrate</name>
    </ligand>
</feature>
<keyword evidence="13" id="KW-1185">Reference proteome</keyword>
<dbReference type="SUPFAM" id="SSF51604">
    <property type="entry name" value="Enolase C-terminal domain-like"/>
    <property type="match status" value="1"/>
</dbReference>
<dbReference type="AlphaFoldDB" id="A0ABD1HR13"/>
<dbReference type="Gene3D" id="3.30.390.10">
    <property type="entry name" value="Enolase-like, N-terminal domain"/>
    <property type="match status" value="1"/>
</dbReference>
<evidence type="ECO:0000313" key="12">
    <source>
        <dbReference type="EMBL" id="KAL1558632.1"/>
    </source>
</evidence>
<feature type="binding site" evidence="8">
    <location>
        <position position="200"/>
    </location>
    <ligand>
        <name>substrate</name>
    </ligand>
</feature>
<dbReference type="Pfam" id="PF00113">
    <property type="entry name" value="Enolase_C"/>
    <property type="match status" value="1"/>
</dbReference>
<dbReference type="PRINTS" id="PR00148">
    <property type="entry name" value="ENOLASE"/>
</dbReference>
<dbReference type="SMART" id="SM01193">
    <property type="entry name" value="Enolase_N"/>
    <property type="match status" value="1"/>
</dbReference>
<evidence type="ECO:0000256" key="6">
    <source>
        <dbReference type="ARBA" id="ARBA00023239"/>
    </source>
</evidence>
<keyword evidence="4 9" id="KW-0460">Magnesium</keyword>
<dbReference type="InterPro" id="IPR029017">
    <property type="entry name" value="Enolase-like_N"/>
</dbReference>
<organism evidence="12 13">
    <name type="scientific">Salvia divinorum</name>
    <name type="common">Maria pastora</name>
    <name type="synonym">Diviner's sage</name>
    <dbReference type="NCBI Taxonomy" id="28513"/>
    <lineage>
        <taxon>Eukaryota</taxon>
        <taxon>Viridiplantae</taxon>
        <taxon>Streptophyta</taxon>
        <taxon>Embryophyta</taxon>
        <taxon>Tracheophyta</taxon>
        <taxon>Spermatophyta</taxon>
        <taxon>Magnoliopsida</taxon>
        <taxon>eudicotyledons</taxon>
        <taxon>Gunneridae</taxon>
        <taxon>Pentapetalae</taxon>
        <taxon>asterids</taxon>
        <taxon>lamiids</taxon>
        <taxon>Lamiales</taxon>
        <taxon>Lamiaceae</taxon>
        <taxon>Nepetoideae</taxon>
        <taxon>Mentheae</taxon>
        <taxon>Salviinae</taxon>
        <taxon>Salvia</taxon>
        <taxon>Salvia subgen. Calosphace</taxon>
    </lineage>
</organism>
<comment type="pathway">
    <text evidence="1">Carbohydrate degradation; glycolysis; pyruvate from D-glyceraldehyde 3-phosphate: step 4/5.</text>
</comment>
<dbReference type="PANTHER" id="PTHR11902:SF56">
    <property type="entry name" value="CYTOSOLIC ENOLASE 3"/>
    <property type="match status" value="1"/>
</dbReference>
<comment type="similarity">
    <text evidence="2">Belongs to the enolase family.</text>
</comment>
<dbReference type="PIRSF" id="PIRSF001400">
    <property type="entry name" value="Enolase"/>
    <property type="match status" value="1"/>
</dbReference>
<feature type="binding site" evidence="8">
    <location>
        <position position="437"/>
    </location>
    <ligand>
        <name>substrate</name>
    </ligand>
</feature>
<dbReference type="CDD" id="cd22962">
    <property type="entry name" value="DD_AtENO3-like"/>
    <property type="match status" value="1"/>
</dbReference>
<accession>A0ABD1HR13</accession>
<dbReference type="EMBL" id="JBEAFC010000004">
    <property type="protein sequence ID" value="KAL1558632.1"/>
    <property type="molecule type" value="Genomic_DNA"/>
</dbReference>
<dbReference type="EC" id="4.2.1.11" evidence="3"/>
<dbReference type="CDD" id="cd03313">
    <property type="entry name" value="enolase"/>
    <property type="match status" value="1"/>
</dbReference>
<dbReference type="HAMAP" id="MF_00318">
    <property type="entry name" value="Enolase"/>
    <property type="match status" value="1"/>
</dbReference>
<dbReference type="Gene3D" id="3.20.20.120">
    <property type="entry name" value="Enolase-like C-terminal domain"/>
    <property type="match status" value="1"/>
</dbReference>
<dbReference type="GO" id="GO:0004634">
    <property type="term" value="F:phosphopyruvate hydratase activity"/>
    <property type="evidence" value="ECO:0007669"/>
    <property type="project" value="UniProtKB-EC"/>
</dbReference>
<name>A0ABD1HR13_SALDI</name>
<evidence type="ECO:0000313" key="13">
    <source>
        <dbReference type="Proteomes" id="UP001567538"/>
    </source>
</evidence>
<dbReference type="SMART" id="SM01192">
    <property type="entry name" value="Enolase_C"/>
    <property type="match status" value="1"/>
</dbReference>
<evidence type="ECO:0000256" key="3">
    <source>
        <dbReference type="ARBA" id="ARBA00012058"/>
    </source>
</evidence>
<comment type="caution">
    <text evidence="12">The sequence shown here is derived from an EMBL/GenBank/DDBJ whole genome shotgun (WGS) entry which is preliminary data.</text>
</comment>
<comment type="cofactor">
    <cofactor evidence="9">
        <name>Mg(2+)</name>
        <dbReference type="ChEBI" id="CHEBI:18420"/>
    </cofactor>
    <text evidence="9">Mg(2+) is required for catalysis and for stabilizing the dimer.</text>
</comment>